<dbReference type="RefSeq" id="XP_019493339.1">
    <property type="nucleotide sequence ID" value="XM_019637794.1"/>
</dbReference>
<dbReference type="GeneID" id="109380329"/>
<name>A0A8B7QX01_HIPAR</name>
<proteinExistence type="predicted"/>
<keyword evidence="2" id="KW-1185">Reference proteome</keyword>
<evidence type="ECO:0000313" key="3">
    <source>
        <dbReference type="RefSeq" id="XP_019493339.1"/>
    </source>
</evidence>
<sequence length="224" mass="24098">MRKATLAGEERLGREAVGMRRGERGPWVTILQPLQWAVPSAPQQPGRVKEGERLHAPSPSAQAHSLGFRAAPPTPSAPWGSVSGGKALGSGQRAWGGLEWPAEPLPPRPAGADDATGCADAPAADESPGDRGAQSQTGLPTPTGELCHHPHHPVPQGLWVQRYPQLQTTMMLRAYYEDRCWPREPHQLHHKAGNSPGAPKYPCSACSHAWQPFSRLHTNQALSS</sequence>
<gene>
    <name evidence="3" type="primary">PRR29</name>
</gene>
<reference evidence="3" key="1">
    <citation type="submission" date="2025-08" db="UniProtKB">
        <authorList>
            <consortium name="RefSeq"/>
        </authorList>
    </citation>
    <scope>IDENTIFICATION</scope>
    <source>
        <tissue evidence="3">Muscle</tissue>
    </source>
</reference>
<evidence type="ECO:0000256" key="1">
    <source>
        <dbReference type="SAM" id="MobiDB-lite"/>
    </source>
</evidence>
<dbReference type="CTD" id="92340"/>
<dbReference type="OrthoDB" id="8962708at2759"/>
<accession>A0A8B7QX01</accession>
<dbReference type="KEGG" id="hai:109380329"/>
<feature type="compositionally biased region" description="Low complexity" evidence="1">
    <location>
        <begin position="110"/>
        <end position="125"/>
    </location>
</feature>
<dbReference type="AlphaFoldDB" id="A0A8B7QX01"/>
<protein>
    <submittedName>
        <fullName evidence="3">Proline-rich protein 29 isoform X1</fullName>
    </submittedName>
</protein>
<evidence type="ECO:0000313" key="2">
    <source>
        <dbReference type="Proteomes" id="UP000694851"/>
    </source>
</evidence>
<organism evidence="2 3">
    <name type="scientific">Hipposideros armiger</name>
    <name type="common">Great Himalayan leaf-nosed bat</name>
    <dbReference type="NCBI Taxonomy" id="186990"/>
    <lineage>
        <taxon>Eukaryota</taxon>
        <taxon>Metazoa</taxon>
        <taxon>Chordata</taxon>
        <taxon>Craniata</taxon>
        <taxon>Vertebrata</taxon>
        <taxon>Euteleostomi</taxon>
        <taxon>Mammalia</taxon>
        <taxon>Eutheria</taxon>
        <taxon>Laurasiatheria</taxon>
        <taxon>Chiroptera</taxon>
        <taxon>Yinpterochiroptera</taxon>
        <taxon>Rhinolophoidea</taxon>
        <taxon>Hipposideridae</taxon>
        <taxon>Hipposideros</taxon>
    </lineage>
</organism>
<feature type="region of interest" description="Disordered" evidence="1">
    <location>
        <begin position="37"/>
        <end position="150"/>
    </location>
</feature>
<dbReference type="Proteomes" id="UP000694851">
    <property type="component" value="Unplaced"/>
</dbReference>